<evidence type="ECO:0008006" key="4">
    <source>
        <dbReference type="Google" id="ProtNLM"/>
    </source>
</evidence>
<evidence type="ECO:0000256" key="1">
    <source>
        <dbReference type="SAM" id="SignalP"/>
    </source>
</evidence>
<name>A0ABT1HEE7_9NOCA</name>
<feature type="signal peptide" evidence="1">
    <location>
        <begin position="1"/>
        <end position="31"/>
    </location>
</feature>
<reference evidence="2 3" key="1">
    <citation type="submission" date="2022-06" db="EMBL/GenBank/DDBJ databases">
        <title>Genomic Encyclopedia of Archaeal and Bacterial Type Strains, Phase II (KMG-II): from individual species to whole genera.</title>
        <authorList>
            <person name="Goeker M."/>
        </authorList>
    </citation>
    <scope>NUCLEOTIDE SEQUENCE [LARGE SCALE GENOMIC DNA]</scope>
    <source>
        <strain evidence="2 3">DSM 44693</strain>
    </source>
</reference>
<keyword evidence="1" id="KW-0732">Signal</keyword>
<dbReference type="RefSeq" id="WP_253661521.1">
    <property type="nucleotide sequence ID" value="NZ_BAAAJQ010000001.1"/>
</dbReference>
<sequence length="157" mass="15591">MSSTRATALRTIAVGCAVVGAAAIGAAPANALPVAQPAFTHHDFRVTTFAGPPLPLPNGVISVDAATNGTGVVRFTIGRRCASEGGRVCGAGGEMRVQWINFANGATGSTIVGTTILGLDGYTGAAPKFVTTGRGPVGLSFGTTRSPSLPSLGLVNP</sequence>
<keyword evidence="3" id="KW-1185">Reference proteome</keyword>
<feature type="chain" id="PRO_5045287458" description="Secreted protein" evidence="1">
    <location>
        <begin position="32"/>
        <end position="157"/>
    </location>
</feature>
<evidence type="ECO:0000313" key="2">
    <source>
        <dbReference type="EMBL" id="MCP2176544.1"/>
    </source>
</evidence>
<organism evidence="2 3">
    <name type="scientific">Williamsia maris</name>
    <dbReference type="NCBI Taxonomy" id="72806"/>
    <lineage>
        <taxon>Bacteria</taxon>
        <taxon>Bacillati</taxon>
        <taxon>Actinomycetota</taxon>
        <taxon>Actinomycetes</taxon>
        <taxon>Mycobacteriales</taxon>
        <taxon>Nocardiaceae</taxon>
        <taxon>Williamsia</taxon>
    </lineage>
</organism>
<dbReference type="Proteomes" id="UP001206895">
    <property type="component" value="Unassembled WGS sequence"/>
</dbReference>
<evidence type="ECO:0000313" key="3">
    <source>
        <dbReference type="Proteomes" id="UP001206895"/>
    </source>
</evidence>
<comment type="caution">
    <text evidence="2">The sequence shown here is derived from an EMBL/GenBank/DDBJ whole genome shotgun (WGS) entry which is preliminary data.</text>
</comment>
<gene>
    <name evidence="2" type="ORF">LX13_002363</name>
</gene>
<proteinExistence type="predicted"/>
<accession>A0ABT1HEE7</accession>
<dbReference type="EMBL" id="JAMTCJ010000002">
    <property type="protein sequence ID" value="MCP2176544.1"/>
    <property type="molecule type" value="Genomic_DNA"/>
</dbReference>
<protein>
    <recommendedName>
        <fullName evidence="4">Secreted protein</fullName>
    </recommendedName>
</protein>